<evidence type="ECO:0000259" key="1">
    <source>
        <dbReference type="Pfam" id="PF09587"/>
    </source>
</evidence>
<protein>
    <submittedName>
        <fullName evidence="2">CapA family protein</fullName>
    </submittedName>
</protein>
<comment type="caution">
    <text evidence="2">The sequence shown here is derived from an EMBL/GenBank/DDBJ whole genome shotgun (WGS) entry which is preliminary data.</text>
</comment>
<feature type="non-terminal residue" evidence="2">
    <location>
        <position position="1"/>
    </location>
</feature>
<organism evidence="2 3">
    <name type="scientific">Streptococcus suis</name>
    <dbReference type="NCBI Taxonomy" id="1307"/>
    <lineage>
        <taxon>Bacteria</taxon>
        <taxon>Bacillati</taxon>
        <taxon>Bacillota</taxon>
        <taxon>Bacilli</taxon>
        <taxon>Lactobacillales</taxon>
        <taxon>Streptococcaceae</taxon>
        <taxon>Streptococcus</taxon>
    </lineage>
</organism>
<dbReference type="Proteomes" id="UP001270004">
    <property type="component" value="Unassembled WGS sequence"/>
</dbReference>
<proteinExistence type="predicted"/>
<dbReference type="AlphaFoldDB" id="A0AAW9DJ48"/>
<accession>A0AAW9DJ48</accession>
<dbReference type="InterPro" id="IPR029052">
    <property type="entry name" value="Metallo-depent_PP-like"/>
</dbReference>
<name>A0AAW9DJ48_STRSU</name>
<evidence type="ECO:0000313" key="2">
    <source>
        <dbReference type="EMBL" id="MDX5039101.1"/>
    </source>
</evidence>
<feature type="domain" description="Capsule synthesis protein CapA" evidence="1">
    <location>
        <begin position="1"/>
        <end position="33"/>
    </location>
</feature>
<gene>
    <name evidence="2" type="ORF">SHY70_12660</name>
</gene>
<sequence>GGHPHVVEPAEIIEKDGQRKLIIYSMGNFLSNQRIESMDDTPNSQWTERGVLMDIRIQKENGQTSIQTAQAHPTWVNRISQGTYSLDGYERFSYQTYVLEDWVAGGRYYGQLDLDTQARVDTAYQEMKDFVNLVW</sequence>
<evidence type="ECO:0000313" key="3">
    <source>
        <dbReference type="Proteomes" id="UP001270004"/>
    </source>
</evidence>
<dbReference type="RefSeq" id="WP_319444554.1">
    <property type="nucleotide sequence ID" value="NZ_JAWWZK010000337.1"/>
</dbReference>
<dbReference type="SUPFAM" id="SSF56300">
    <property type="entry name" value="Metallo-dependent phosphatases"/>
    <property type="match status" value="1"/>
</dbReference>
<dbReference type="InterPro" id="IPR019079">
    <property type="entry name" value="Capsule_synth_CapA"/>
</dbReference>
<dbReference type="EMBL" id="JAWWZK010000337">
    <property type="protein sequence ID" value="MDX5039101.1"/>
    <property type="molecule type" value="Genomic_DNA"/>
</dbReference>
<reference evidence="2" key="1">
    <citation type="submission" date="2023-11" db="EMBL/GenBank/DDBJ databases">
        <title>Antimicrobial resistance in invasive Streptococcus suis isolated in Spain and the associated genetic mechanisms.</title>
        <authorList>
            <person name="Uruen C."/>
            <person name="Arenas J.A."/>
        </authorList>
    </citation>
    <scope>NUCLEOTIDE SEQUENCE</scope>
    <source>
        <strain evidence="2">Ss_70</strain>
    </source>
</reference>
<dbReference type="Pfam" id="PF09587">
    <property type="entry name" value="PGA_cap"/>
    <property type="match status" value="1"/>
</dbReference>